<proteinExistence type="predicted"/>
<comment type="caution">
    <text evidence="2">The sequence shown here is derived from an EMBL/GenBank/DDBJ whole genome shotgun (WGS) entry which is preliminary data.</text>
</comment>
<dbReference type="EMBL" id="JAXCLW010000003">
    <property type="protein sequence ID" value="MDY0884057.1"/>
    <property type="molecule type" value="Genomic_DNA"/>
</dbReference>
<feature type="transmembrane region" description="Helical" evidence="1">
    <location>
        <begin position="303"/>
        <end position="321"/>
    </location>
</feature>
<gene>
    <name evidence="2" type="ORF">SMD27_14495</name>
</gene>
<keyword evidence="1" id="KW-1133">Transmembrane helix</keyword>
<protein>
    <recommendedName>
        <fullName evidence="4">Dolichyl-phosphate-mannose-protein mannosyltransferase</fullName>
    </recommendedName>
</protein>
<reference evidence="2 3" key="1">
    <citation type="journal article" date="2016" name="Antonie Van Leeuwenhoek">
        <title>Dongia soli sp. nov., isolated from soil from Dokdo, Korea.</title>
        <authorList>
            <person name="Kim D.U."/>
            <person name="Lee H."/>
            <person name="Kim H."/>
            <person name="Kim S.G."/>
            <person name="Ka J.O."/>
        </authorList>
    </citation>
    <scope>NUCLEOTIDE SEQUENCE [LARGE SCALE GENOMIC DNA]</scope>
    <source>
        <strain evidence="2 3">D78</strain>
    </source>
</reference>
<evidence type="ECO:0000256" key="1">
    <source>
        <dbReference type="SAM" id="Phobius"/>
    </source>
</evidence>
<feature type="transmembrane region" description="Helical" evidence="1">
    <location>
        <begin position="156"/>
        <end position="177"/>
    </location>
</feature>
<feature type="transmembrane region" description="Helical" evidence="1">
    <location>
        <begin position="562"/>
        <end position="579"/>
    </location>
</feature>
<keyword evidence="3" id="KW-1185">Reference proteome</keyword>
<feature type="transmembrane region" description="Helical" evidence="1">
    <location>
        <begin position="103"/>
        <end position="136"/>
    </location>
</feature>
<keyword evidence="1" id="KW-0812">Transmembrane</keyword>
<evidence type="ECO:0000313" key="3">
    <source>
        <dbReference type="Proteomes" id="UP001279642"/>
    </source>
</evidence>
<accession>A0ABU5ECL9</accession>
<sequence>MTSASVGQGKNLRTILGIVCVLIAAALIVRLVLVDVGLATPIHRKYVDMSAPGLLPALFLHVGFGLILLYGGLATGLGILTFAPASWNLTVIDRQMISLPLGILVWLIICALVQFAGGSSYLILALALGLPLLRIVQIRRDLNSGGNDSSAAASGWSSHLIIFALASAFAVHFGLLWRMPTVYGSGTLDLGDITVYAANYHALKKSLFTVIPLTVEGDRLGPPVNQIASFLAFAFDDIPAFDISLFITASVPFFFFMAVCYGGRTLLRYRAECGTEPISAIRICAVILMICAATRYPSWIVESPPYAFAIPFGLSIAYLAARGEDRHGFFFILAPLTAICFAISKVVVIAVFGSYVLCRFAGVVLASKSPRSTFFLLFGAVICGGFAIGLLSYYGPIFAGYASAQDFGPNSFRVLFYGITVDSTNRALPFLAGDLGYILLIVGAWRLRDYPTAIAVAVAMALFFFYPFLFNGTASSALALVAFALLTGQIGRGQPDRAPDYLFILASLLTLFGQAYRDPGKWEFVLLWTVLFGGALIIALSPFTADAHRPATQTRKGRLGRCWRYALPIAVIVTVFAHADGDLKFVGKWRNVVPPKLYDLWRKVAELTPPNALIFTDQTGDQPSRFEGWNDLSATADRQFYISSWSVSPLRSDPAARQHRLELNDAVISGRLRPNALTLHGSYEGYFLALRAERQPPETAISIYNNGEYAIYRLP</sequence>
<dbReference type="RefSeq" id="WP_320509115.1">
    <property type="nucleotide sequence ID" value="NZ_JAXCLW010000003.1"/>
</dbReference>
<organism evidence="2 3">
    <name type="scientific">Dongia soli</name>
    <dbReference type="NCBI Taxonomy" id="600628"/>
    <lineage>
        <taxon>Bacteria</taxon>
        <taxon>Pseudomonadati</taxon>
        <taxon>Pseudomonadota</taxon>
        <taxon>Alphaproteobacteria</taxon>
        <taxon>Rhodospirillales</taxon>
        <taxon>Dongiaceae</taxon>
        <taxon>Dongia</taxon>
    </lineage>
</organism>
<feature type="transmembrane region" description="Helical" evidence="1">
    <location>
        <begin position="243"/>
        <end position="267"/>
    </location>
</feature>
<feature type="transmembrane region" description="Helical" evidence="1">
    <location>
        <begin position="54"/>
        <end position="83"/>
    </location>
</feature>
<feature type="transmembrane region" description="Helical" evidence="1">
    <location>
        <begin position="453"/>
        <end position="486"/>
    </location>
</feature>
<feature type="transmembrane region" description="Helical" evidence="1">
    <location>
        <begin position="427"/>
        <end position="447"/>
    </location>
</feature>
<name>A0ABU5ECL9_9PROT</name>
<dbReference type="Proteomes" id="UP001279642">
    <property type="component" value="Unassembled WGS sequence"/>
</dbReference>
<evidence type="ECO:0008006" key="4">
    <source>
        <dbReference type="Google" id="ProtNLM"/>
    </source>
</evidence>
<keyword evidence="1" id="KW-0472">Membrane</keyword>
<evidence type="ECO:0000313" key="2">
    <source>
        <dbReference type="EMBL" id="MDY0884057.1"/>
    </source>
</evidence>
<feature type="transmembrane region" description="Helical" evidence="1">
    <location>
        <begin position="328"/>
        <end position="353"/>
    </location>
</feature>
<feature type="transmembrane region" description="Helical" evidence="1">
    <location>
        <begin position="522"/>
        <end position="541"/>
    </location>
</feature>
<feature type="transmembrane region" description="Helical" evidence="1">
    <location>
        <begin position="12"/>
        <end position="33"/>
    </location>
</feature>
<feature type="transmembrane region" description="Helical" evidence="1">
    <location>
        <begin position="373"/>
        <end position="394"/>
    </location>
</feature>